<keyword evidence="2" id="KW-0645">Protease</keyword>
<protein>
    <submittedName>
        <fullName evidence="2">Multifunctional acyl-CoA thioesterase I and protease I and lysophospholipase L1</fullName>
    </submittedName>
</protein>
<evidence type="ECO:0000313" key="3">
    <source>
        <dbReference type="Proteomes" id="UP000236884"/>
    </source>
</evidence>
<dbReference type="PANTHER" id="PTHR30383">
    <property type="entry name" value="THIOESTERASE 1/PROTEASE 1/LYSOPHOSPHOLIPASE L1"/>
    <property type="match status" value="1"/>
</dbReference>
<dbReference type="KEGG" id="vgo:GJW-30_1_00470"/>
<dbReference type="GO" id="GO:0006508">
    <property type="term" value="P:proteolysis"/>
    <property type="evidence" value="ECO:0007669"/>
    <property type="project" value="UniProtKB-KW"/>
</dbReference>
<dbReference type="OrthoDB" id="7203637at2"/>
<organism evidence="2 3">
    <name type="scientific">Variibacter gotjawalensis</name>
    <dbReference type="NCBI Taxonomy" id="1333996"/>
    <lineage>
        <taxon>Bacteria</taxon>
        <taxon>Pseudomonadati</taxon>
        <taxon>Pseudomonadota</taxon>
        <taxon>Alphaproteobacteria</taxon>
        <taxon>Hyphomicrobiales</taxon>
        <taxon>Nitrobacteraceae</taxon>
        <taxon>Variibacter</taxon>
    </lineage>
</organism>
<reference evidence="2 3" key="1">
    <citation type="submission" date="2015-08" db="EMBL/GenBank/DDBJ databases">
        <title>Investigation of the bacterial diversity of lava forest soil.</title>
        <authorList>
            <person name="Lee J.S."/>
        </authorList>
    </citation>
    <scope>NUCLEOTIDE SEQUENCE [LARGE SCALE GENOMIC DNA]</scope>
    <source>
        <strain evidence="2 3">GJW-30</strain>
    </source>
</reference>
<dbReference type="Gene3D" id="3.40.50.1110">
    <property type="entry name" value="SGNH hydrolase"/>
    <property type="match status" value="1"/>
</dbReference>
<dbReference type="InterPro" id="IPR057572">
    <property type="entry name" value="NonGDSL"/>
</dbReference>
<dbReference type="Pfam" id="PF25182">
    <property type="entry name" value="NonGDSL"/>
    <property type="match status" value="1"/>
</dbReference>
<dbReference type="Proteomes" id="UP000236884">
    <property type="component" value="Chromosome"/>
</dbReference>
<evidence type="ECO:0000256" key="1">
    <source>
        <dbReference type="SAM" id="SignalP"/>
    </source>
</evidence>
<dbReference type="SUPFAM" id="SSF52266">
    <property type="entry name" value="SGNH hydrolase"/>
    <property type="match status" value="1"/>
</dbReference>
<feature type="signal peptide" evidence="1">
    <location>
        <begin position="1"/>
        <end position="22"/>
    </location>
</feature>
<accession>A0A0S3PPU5</accession>
<proteinExistence type="predicted"/>
<sequence length="258" mass="27919">MTFRWVLSLAIGLTVVSSQAPAETVSPPCQAPHEMLTLDQPLTRTALALASGEPVVIVALGSSSTAGAGASSPEHSYPAQLEMQLRQQFPKALITVINRGANGEEAAQMVARMQEDVLDGQPDLVLWQVGTNAVLRDLAVSGQATIILDGLAKLKAAGTDVVLIDSQYSPKVLAKKNLDEMTTLLHRYARDQKVGLFRRFAIMRHWKENAGITFEQTLSDDQLHMNDWSYACVAKLMATSIVDAIRSPTMAKVPVGVR</sequence>
<dbReference type="GO" id="GO:0008233">
    <property type="term" value="F:peptidase activity"/>
    <property type="evidence" value="ECO:0007669"/>
    <property type="project" value="UniProtKB-KW"/>
</dbReference>
<dbReference type="EMBL" id="AP014946">
    <property type="protein sequence ID" value="BAT57959.1"/>
    <property type="molecule type" value="Genomic_DNA"/>
</dbReference>
<gene>
    <name evidence="2" type="ORF">GJW-30_1_00470</name>
</gene>
<dbReference type="InterPro" id="IPR051532">
    <property type="entry name" value="Ester_Hydrolysis_Enzymes"/>
</dbReference>
<dbReference type="PANTHER" id="PTHR30383:SF5">
    <property type="entry name" value="SGNH HYDROLASE-TYPE ESTERASE DOMAIN-CONTAINING PROTEIN"/>
    <property type="match status" value="1"/>
</dbReference>
<keyword evidence="3" id="KW-1185">Reference proteome</keyword>
<feature type="chain" id="PRO_5006615575" evidence="1">
    <location>
        <begin position="23"/>
        <end position="258"/>
    </location>
</feature>
<name>A0A0S3PPU5_9BRAD</name>
<keyword evidence="2" id="KW-0378">Hydrolase</keyword>
<dbReference type="InterPro" id="IPR036514">
    <property type="entry name" value="SGNH_hydro_sf"/>
</dbReference>
<keyword evidence="1" id="KW-0732">Signal</keyword>
<dbReference type="AlphaFoldDB" id="A0A0S3PPU5"/>
<dbReference type="GO" id="GO:0004622">
    <property type="term" value="F:phosphatidylcholine lysophospholipase activity"/>
    <property type="evidence" value="ECO:0007669"/>
    <property type="project" value="TreeGrafter"/>
</dbReference>
<evidence type="ECO:0000313" key="2">
    <source>
        <dbReference type="EMBL" id="BAT57959.1"/>
    </source>
</evidence>
<dbReference type="RefSeq" id="WP_096351173.1">
    <property type="nucleotide sequence ID" value="NZ_AP014946.1"/>
</dbReference>